<reference evidence="4 5" key="1">
    <citation type="submission" date="2015-09" db="EMBL/GenBank/DDBJ databases">
        <title>Draft genome of the scarab beetle Oryctes borbonicus.</title>
        <authorList>
            <person name="Meyer J.M."/>
            <person name="Markov G.V."/>
            <person name="Baskaran P."/>
            <person name="Herrmann M."/>
            <person name="Sommer R.J."/>
            <person name="Roedelsperger C."/>
        </authorList>
    </citation>
    <scope>NUCLEOTIDE SEQUENCE [LARGE SCALE GENOMIC DNA]</scope>
    <source>
        <strain evidence="4">OB123</strain>
        <tissue evidence="4">Whole animal</tissue>
    </source>
</reference>
<dbReference type="InterPro" id="IPR036259">
    <property type="entry name" value="MFS_trans_sf"/>
</dbReference>
<feature type="transmembrane region" description="Helical" evidence="2">
    <location>
        <begin position="169"/>
        <end position="194"/>
    </location>
</feature>
<feature type="transmembrane region" description="Helical" evidence="2">
    <location>
        <begin position="55"/>
        <end position="75"/>
    </location>
</feature>
<keyword evidence="2" id="KW-0812">Transmembrane</keyword>
<gene>
    <name evidence="4" type="ORF">AMK59_6448</name>
</gene>
<dbReference type="Pfam" id="PF07690">
    <property type="entry name" value="MFS_1"/>
    <property type="match status" value="1"/>
</dbReference>
<dbReference type="PANTHER" id="PTHR11360:SF237">
    <property type="entry name" value="MONOCARBOXYLATE TRANSPORTER 12-B-LIKE PROTEIN"/>
    <property type="match status" value="1"/>
</dbReference>
<evidence type="ECO:0000256" key="2">
    <source>
        <dbReference type="SAM" id="Phobius"/>
    </source>
</evidence>
<dbReference type="PROSITE" id="PS50850">
    <property type="entry name" value="MFS"/>
    <property type="match status" value="1"/>
</dbReference>
<evidence type="ECO:0000313" key="4">
    <source>
        <dbReference type="EMBL" id="KRT80445.1"/>
    </source>
</evidence>
<comment type="caution">
    <text evidence="4">The sequence shown here is derived from an EMBL/GenBank/DDBJ whole genome shotgun (WGS) entry which is preliminary data.</text>
</comment>
<comment type="subcellular location">
    <subcellularLocation>
        <location evidence="1">Membrane</location>
        <topology evidence="1">Multi-pass membrane protein</topology>
    </subcellularLocation>
</comment>
<protein>
    <submittedName>
        <fullName evidence="4">Membrane transporter</fullName>
    </submittedName>
</protein>
<keyword evidence="2" id="KW-0472">Membrane</keyword>
<feature type="transmembrane region" description="Helical" evidence="2">
    <location>
        <begin position="293"/>
        <end position="317"/>
    </location>
</feature>
<feature type="transmembrane region" description="Helical" evidence="2">
    <location>
        <begin position="258"/>
        <end position="281"/>
    </location>
</feature>
<dbReference type="Gene3D" id="1.20.1250.20">
    <property type="entry name" value="MFS general substrate transporter like domains"/>
    <property type="match status" value="1"/>
</dbReference>
<evidence type="ECO:0000259" key="3">
    <source>
        <dbReference type="PROSITE" id="PS50850"/>
    </source>
</evidence>
<keyword evidence="5" id="KW-1185">Reference proteome</keyword>
<dbReference type="AlphaFoldDB" id="A0A0T6B012"/>
<accession>A0A0T6B012</accession>
<dbReference type="GO" id="GO:0016020">
    <property type="term" value="C:membrane"/>
    <property type="evidence" value="ECO:0007669"/>
    <property type="project" value="UniProtKB-SubCell"/>
</dbReference>
<feature type="transmembrane region" description="Helical" evidence="2">
    <location>
        <begin position="329"/>
        <end position="348"/>
    </location>
</feature>
<name>A0A0T6B012_9SCAR</name>
<dbReference type="Proteomes" id="UP000051574">
    <property type="component" value="Unassembled WGS sequence"/>
</dbReference>
<dbReference type="SUPFAM" id="SSF103473">
    <property type="entry name" value="MFS general substrate transporter"/>
    <property type="match status" value="1"/>
</dbReference>
<feature type="transmembrane region" description="Helical" evidence="2">
    <location>
        <begin position="206"/>
        <end position="223"/>
    </location>
</feature>
<feature type="transmembrane region" description="Helical" evidence="2">
    <location>
        <begin position="26"/>
        <end position="49"/>
    </location>
</feature>
<keyword evidence="2" id="KW-1133">Transmembrane helix</keyword>
<dbReference type="PANTHER" id="PTHR11360">
    <property type="entry name" value="MONOCARBOXYLATE TRANSPORTER"/>
    <property type="match status" value="1"/>
</dbReference>
<proteinExistence type="predicted"/>
<dbReference type="InterPro" id="IPR050327">
    <property type="entry name" value="Proton-linked_MCT"/>
</dbReference>
<evidence type="ECO:0000313" key="5">
    <source>
        <dbReference type="Proteomes" id="UP000051574"/>
    </source>
</evidence>
<dbReference type="GO" id="GO:0008028">
    <property type="term" value="F:monocarboxylic acid transmembrane transporter activity"/>
    <property type="evidence" value="ECO:0007669"/>
    <property type="project" value="TreeGrafter"/>
</dbReference>
<dbReference type="InterPro" id="IPR020846">
    <property type="entry name" value="MFS_dom"/>
</dbReference>
<dbReference type="EMBL" id="LJIG01022463">
    <property type="protein sequence ID" value="KRT80445.1"/>
    <property type="molecule type" value="Genomic_DNA"/>
</dbReference>
<dbReference type="OrthoDB" id="8055603at2759"/>
<feature type="domain" description="Major facilitator superfamily (MFS) profile" evidence="3">
    <location>
        <begin position="147"/>
        <end position="366"/>
    </location>
</feature>
<sequence>MGMGMSSYSVALNTYFVKRRSKVTGYVTAMYGVGTILFPQLVSFLLANFTIKDSMLIITAIFGHTLVSAILLQPVQWHMKVEEIRINDQESSELTTLFEEQNKKEEINVIRGDLGTMHASMTSLDLHKNMMNNNYVKNKNGLHEEQTVLRRISAIIVKTFDLSLLADPVFTNIIVGLSIDFFVEFNYLLLIPFMLMEGNLSVEQTASFMSVYAIADIAFRLFAPFIGSILQQNNRVMYIISLVLVVISRSFLAFVTNYILLLFVAAAIGAFRGMRLVYWSIVIPEYAPTERLAAAFGLLFTLNGLCLFIGGPILGILRDISKNYKSCILVLNLITTTTITIWTIEMIHRKVKLRKAKRRRNISEPL</sequence>
<organism evidence="4 5">
    <name type="scientific">Oryctes borbonicus</name>
    <dbReference type="NCBI Taxonomy" id="1629725"/>
    <lineage>
        <taxon>Eukaryota</taxon>
        <taxon>Metazoa</taxon>
        <taxon>Ecdysozoa</taxon>
        <taxon>Arthropoda</taxon>
        <taxon>Hexapoda</taxon>
        <taxon>Insecta</taxon>
        <taxon>Pterygota</taxon>
        <taxon>Neoptera</taxon>
        <taxon>Endopterygota</taxon>
        <taxon>Coleoptera</taxon>
        <taxon>Polyphaga</taxon>
        <taxon>Scarabaeiformia</taxon>
        <taxon>Scarabaeidae</taxon>
        <taxon>Dynastinae</taxon>
        <taxon>Oryctes</taxon>
    </lineage>
</organism>
<evidence type="ECO:0000256" key="1">
    <source>
        <dbReference type="ARBA" id="ARBA00004141"/>
    </source>
</evidence>
<dbReference type="InterPro" id="IPR011701">
    <property type="entry name" value="MFS"/>
</dbReference>